<feature type="domain" description="Cation/H+ exchanger transmembrane" evidence="14">
    <location>
        <begin position="121"/>
        <end position="246"/>
    </location>
</feature>
<evidence type="ECO:0000256" key="13">
    <source>
        <dbReference type="SAM" id="Phobius"/>
    </source>
</evidence>
<dbReference type="InterPro" id="IPR002090">
    <property type="entry name" value="NHE-6/7/9"/>
</dbReference>
<evidence type="ECO:0000256" key="7">
    <source>
        <dbReference type="ARBA" id="ARBA00022753"/>
    </source>
</evidence>
<feature type="transmembrane region" description="Helical" evidence="13">
    <location>
        <begin position="6"/>
        <end position="28"/>
    </location>
</feature>
<dbReference type="Pfam" id="PF00999">
    <property type="entry name" value="Na_H_Exchanger"/>
    <property type="match status" value="2"/>
</dbReference>
<dbReference type="AlphaFoldDB" id="A0A812B6H3"/>
<dbReference type="Gene3D" id="6.10.140.1330">
    <property type="match status" value="1"/>
</dbReference>
<reference evidence="15" key="1">
    <citation type="submission" date="2021-01" db="EMBL/GenBank/DDBJ databases">
        <authorList>
            <person name="Li R."/>
            <person name="Bekaert M."/>
        </authorList>
    </citation>
    <scope>NUCLEOTIDE SEQUENCE</scope>
    <source>
        <strain evidence="15">Farmed</strain>
    </source>
</reference>
<keyword evidence="7" id="KW-0967">Endosome</keyword>
<keyword evidence="5" id="KW-1003">Cell membrane</keyword>
<organism evidence="15 16">
    <name type="scientific">Acanthosepion pharaonis</name>
    <name type="common">Pharaoh cuttlefish</name>
    <name type="synonym">Sepia pharaonis</name>
    <dbReference type="NCBI Taxonomy" id="158019"/>
    <lineage>
        <taxon>Eukaryota</taxon>
        <taxon>Metazoa</taxon>
        <taxon>Spiralia</taxon>
        <taxon>Lophotrochozoa</taxon>
        <taxon>Mollusca</taxon>
        <taxon>Cephalopoda</taxon>
        <taxon>Coleoidea</taxon>
        <taxon>Decapodiformes</taxon>
        <taxon>Sepiida</taxon>
        <taxon>Sepiina</taxon>
        <taxon>Sepiidae</taxon>
        <taxon>Acanthosepion</taxon>
    </lineage>
</organism>
<keyword evidence="12" id="KW-0739">Sodium transport</keyword>
<keyword evidence="6 13" id="KW-0812">Transmembrane</keyword>
<evidence type="ECO:0000256" key="12">
    <source>
        <dbReference type="ARBA" id="ARBA00023201"/>
    </source>
</evidence>
<dbReference type="PANTHER" id="PTHR10110:SF187">
    <property type="entry name" value="SODIUM_HYDROGEN EXCHANGER"/>
    <property type="match status" value="1"/>
</dbReference>
<evidence type="ECO:0000256" key="10">
    <source>
        <dbReference type="ARBA" id="ARBA00023065"/>
    </source>
</evidence>
<dbReference type="GO" id="GO:0015385">
    <property type="term" value="F:sodium:proton antiporter activity"/>
    <property type="evidence" value="ECO:0007669"/>
    <property type="project" value="InterPro"/>
</dbReference>
<feature type="transmembrane region" description="Helical" evidence="13">
    <location>
        <begin position="369"/>
        <end position="388"/>
    </location>
</feature>
<keyword evidence="4" id="KW-0813">Transport</keyword>
<dbReference type="OrthoDB" id="196264at2759"/>
<dbReference type="Proteomes" id="UP000597762">
    <property type="component" value="Unassembled WGS sequence"/>
</dbReference>
<evidence type="ECO:0000256" key="3">
    <source>
        <dbReference type="ARBA" id="ARBA00007367"/>
    </source>
</evidence>
<keyword evidence="16" id="KW-1185">Reference proteome</keyword>
<dbReference type="PRINTS" id="PR01088">
    <property type="entry name" value="NAHEXCHNGR6"/>
</dbReference>
<evidence type="ECO:0000259" key="14">
    <source>
        <dbReference type="Pfam" id="PF00999"/>
    </source>
</evidence>
<comment type="caution">
    <text evidence="15">The sequence shown here is derived from an EMBL/GenBank/DDBJ whole genome shotgun (WGS) entry which is preliminary data.</text>
</comment>
<keyword evidence="8 13" id="KW-1133">Transmembrane helix</keyword>
<feature type="transmembrane region" description="Helical" evidence="13">
    <location>
        <begin position="193"/>
        <end position="211"/>
    </location>
</feature>
<keyword evidence="11 13" id="KW-0472">Membrane</keyword>
<feature type="transmembrane region" description="Helical" evidence="13">
    <location>
        <begin position="302"/>
        <end position="324"/>
    </location>
</feature>
<feature type="transmembrane region" description="Helical" evidence="13">
    <location>
        <begin position="330"/>
        <end position="348"/>
    </location>
</feature>
<evidence type="ECO:0000256" key="8">
    <source>
        <dbReference type="ARBA" id="ARBA00022989"/>
    </source>
</evidence>
<dbReference type="GO" id="GO:0055038">
    <property type="term" value="C:recycling endosome membrane"/>
    <property type="evidence" value="ECO:0007669"/>
    <property type="project" value="UniProtKB-SubCell"/>
</dbReference>
<dbReference type="GO" id="GO:0051453">
    <property type="term" value="P:regulation of intracellular pH"/>
    <property type="evidence" value="ECO:0007669"/>
    <property type="project" value="TreeGrafter"/>
</dbReference>
<evidence type="ECO:0000256" key="1">
    <source>
        <dbReference type="ARBA" id="ARBA00004195"/>
    </source>
</evidence>
<evidence type="ECO:0000313" key="16">
    <source>
        <dbReference type="Proteomes" id="UP000597762"/>
    </source>
</evidence>
<evidence type="ECO:0000256" key="5">
    <source>
        <dbReference type="ARBA" id="ARBA00022475"/>
    </source>
</evidence>
<comment type="similarity">
    <text evidence="3">Belongs to the monovalent cation:proton antiporter 1 (CPA1) transporter (TC 2.A.36) family.</text>
</comment>
<dbReference type="GO" id="GO:0015386">
    <property type="term" value="F:potassium:proton antiporter activity"/>
    <property type="evidence" value="ECO:0007669"/>
    <property type="project" value="TreeGrafter"/>
</dbReference>
<evidence type="ECO:0000256" key="11">
    <source>
        <dbReference type="ARBA" id="ARBA00023136"/>
    </source>
</evidence>
<name>A0A812B6H3_ACAPH</name>
<feature type="transmembrane region" description="Helical" evidence="13">
    <location>
        <begin position="35"/>
        <end position="56"/>
    </location>
</feature>
<dbReference type="PANTHER" id="PTHR10110">
    <property type="entry name" value="SODIUM/HYDROGEN EXCHANGER"/>
    <property type="match status" value="1"/>
</dbReference>
<protein>
    <submittedName>
        <fullName evidence="15">SLC9A6_7</fullName>
    </submittedName>
</protein>
<dbReference type="GO" id="GO:0098719">
    <property type="term" value="P:sodium ion import across plasma membrane"/>
    <property type="evidence" value="ECO:0007669"/>
    <property type="project" value="TreeGrafter"/>
</dbReference>
<feature type="transmembrane region" description="Helical" evidence="13">
    <location>
        <begin position="400"/>
        <end position="418"/>
    </location>
</feature>
<evidence type="ECO:0000256" key="2">
    <source>
        <dbReference type="ARBA" id="ARBA00004651"/>
    </source>
</evidence>
<proteinExistence type="inferred from homology"/>
<dbReference type="InterPro" id="IPR006153">
    <property type="entry name" value="Cation/H_exchanger_TM"/>
</dbReference>
<gene>
    <name evidence="15" type="ORF">SPHA_11909</name>
</gene>
<feature type="transmembrane region" description="Helical" evidence="13">
    <location>
        <begin position="155"/>
        <end position="177"/>
    </location>
</feature>
<dbReference type="InterPro" id="IPR004709">
    <property type="entry name" value="NaH_exchanger"/>
</dbReference>
<accession>A0A812B6H3</accession>
<comment type="subcellular location">
    <subcellularLocation>
        <location evidence="2">Cell membrane</location>
        <topology evidence="2">Multi-pass membrane protein</topology>
    </subcellularLocation>
    <subcellularLocation>
        <location evidence="1">Recycling endosome membrane</location>
        <topology evidence="1">Multi-pass membrane protein</topology>
    </subcellularLocation>
</comment>
<evidence type="ECO:0000256" key="6">
    <source>
        <dbReference type="ARBA" id="ARBA00022692"/>
    </source>
</evidence>
<keyword evidence="9" id="KW-0915">Sodium</keyword>
<evidence type="ECO:0000313" key="15">
    <source>
        <dbReference type="EMBL" id="CAE1172129.1"/>
    </source>
</evidence>
<dbReference type="InterPro" id="IPR018422">
    <property type="entry name" value="Cation/H_exchanger_CPA1"/>
</dbReference>
<evidence type="ECO:0000256" key="9">
    <source>
        <dbReference type="ARBA" id="ARBA00023053"/>
    </source>
</evidence>
<feature type="transmembrane region" description="Helical" evidence="13">
    <location>
        <begin position="258"/>
        <end position="281"/>
    </location>
</feature>
<feature type="transmembrane region" description="Helical" evidence="13">
    <location>
        <begin position="126"/>
        <end position="143"/>
    </location>
</feature>
<keyword evidence="10" id="KW-0406">Ion transport</keyword>
<dbReference type="PRINTS" id="PR01084">
    <property type="entry name" value="NAHEXCHNGR"/>
</dbReference>
<dbReference type="GO" id="GO:0005886">
    <property type="term" value="C:plasma membrane"/>
    <property type="evidence" value="ECO:0007669"/>
    <property type="project" value="UniProtKB-SubCell"/>
</dbReference>
<dbReference type="EMBL" id="CAHIKZ030000398">
    <property type="protein sequence ID" value="CAE1172129.1"/>
    <property type="molecule type" value="Genomic_DNA"/>
</dbReference>
<feature type="domain" description="Cation/H+ exchanger transmembrane" evidence="14">
    <location>
        <begin position="258"/>
        <end position="424"/>
    </location>
</feature>
<evidence type="ECO:0000256" key="4">
    <source>
        <dbReference type="ARBA" id="ARBA00022448"/>
    </source>
</evidence>
<sequence length="480" mass="53342">MPFLFLFFLLVKCNLSVFTAVLLVTWAFKRNGIRFVSHASVASIIGLVVGAVIRYAGGPSSEHHPPRAKLVNSTLSAEHIPNSIYLELPIPNKTHTQTLQYNFYSKVKTATQGVPLERTVTFDPELFFNVLLPVIIFNAGYSMKRKHFFRNLGAVMTYAFAGTTISSMVVGGILYGLTRLMAISNIFQLTDCFFFGAVISATDPVTVLAIFHDLNVDVDLYALVFGESVLNDAVAIVLSGAVEEYASIAEKGGYQANAFFNSMAAEAAGLTGIVAVLFCGITQAHYTYNNLSPESKARTKQLFELCNFLAENFVFLYIGVSVFTFQGMKWHAAFIFSAFFAIFVARFFNVYPLSLLLNLGRKNKIKFSFQHMMMFAGLRGAIAFALSIRNTSTEARQHMVSATMMIVLVTVILCGGMTTPMLQWLKIRVGVDEEHEQPFEPVRTHCQSLLIILSLHAHNPLLPLSCSTTHLSFFFLLFFF</sequence>